<evidence type="ECO:0000256" key="1">
    <source>
        <dbReference type="SAM" id="MobiDB-lite"/>
    </source>
</evidence>
<feature type="region of interest" description="Disordered" evidence="1">
    <location>
        <begin position="493"/>
        <end position="531"/>
    </location>
</feature>
<name>A0A1G2L6I1_9BACT</name>
<dbReference type="Proteomes" id="UP000177982">
    <property type="component" value="Unassembled WGS sequence"/>
</dbReference>
<comment type="caution">
    <text evidence="4">The sequence shown here is derived from an EMBL/GenBank/DDBJ whole genome shotgun (WGS) entry which is preliminary data.</text>
</comment>
<dbReference type="Gene3D" id="3.40.50.300">
    <property type="entry name" value="P-loop containing nucleotide triphosphate hydrolases"/>
    <property type="match status" value="2"/>
</dbReference>
<accession>A0A1G2L6I1</accession>
<feature type="region of interest" description="Disordered" evidence="1">
    <location>
        <begin position="427"/>
        <end position="456"/>
    </location>
</feature>
<feature type="compositionally biased region" description="Basic and acidic residues" evidence="1">
    <location>
        <begin position="447"/>
        <end position="456"/>
    </location>
</feature>
<dbReference type="Pfam" id="PF23477">
    <property type="entry name" value="zf_Tbcl_2"/>
    <property type="match status" value="1"/>
</dbReference>
<feature type="non-terminal residue" evidence="4">
    <location>
        <position position="531"/>
    </location>
</feature>
<evidence type="ECO:0000259" key="3">
    <source>
        <dbReference type="Pfam" id="PF23477"/>
    </source>
</evidence>
<dbReference type="EMBL" id="MHQO01000016">
    <property type="protein sequence ID" value="OHA07134.1"/>
    <property type="molecule type" value="Genomic_DNA"/>
</dbReference>
<dbReference type="InterPro" id="IPR019476">
    <property type="entry name" value="T4SS_TraD_DNA-bd"/>
</dbReference>
<dbReference type="PANTHER" id="PTHR30121:SF11">
    <property type="entry name" value="AAA+ ATPASE DOMAIN-CONTAINING PROTEIN"/>
    <property type="match status" value="1"/>
</dbReference>
<dbReference type="Pfam" id="PF10412">
    <property type="entry name" value="TrwB_AAD_bind"/>
    <property type="match status" value="1"/>
</dbReference>
<proteinExistence type="predicted"/>
<dbReference type="AlphaFoldDB" id="A0A1G2L6I1"/>
<dbReference type="InterPro" id="IPR026363">
    <property type="entry name" value="CxxC-x17-CxxC_dom"/>
</dbReference>
<dbReference type="SUPFAM" id="SSF52540">
    <property type="entry name" value="P-loop containing nucleoside triphosphate hydrolases"/>
    <property type="match status" value="1"/>
</dbReference>
<feature type="domain" description="Type IV secretion system coupling protein TraD DNA-binding" evidence="2">
    <location>
        <begin position="25"/>
        <end position="336"/>
    </location>
</feature>
<protein>
    <submittedName>
        <fullName evidence="4">Uncharacterized protein</fullName>
    </submittedName>
</protein>
<gene>
    <name evidence="4" type="ORF">A2934_02300</name>
</gene>
<dbReference type="PANTHER" id="PTHR30121">
    <property type="entry name" value="UNCHARACTERIZED PROTEIN YJGR-RELATED"/>
    <property type="match status" value="1"/>
</dbReference>
<sequence>MSEGNNITYFAETNFRNQKKKFGIKIQDRRKHMYIIGKTGMGKTTLLENMTIQDIVAGRGVGIVDPHGEFAEKMLSFVPKERMKDVIYFNPADMKFPLSFNPMEKVVIDQRHLVASGLLGVFKKIWPDVWSPRMEYLLSNAILSLLEIPGSTLLGINRMFAEKDFRKRIVAQLTDPVVKAFWEKEYAQYQERFATEASAAIQNKVGQFISNPLIRNIVGQEISSFDIRKVMDEGKILVMNLSKGKIGEENSRLLGAMLVTKIYLTAMTRVDIPNEEDRRDFYLYVDEFQNFATESFASILSEARKYRLNLVLAHQYIAQMDETVQDAVFGNVGSMIAFRVGAQDAELLEKEYSPEFVIQDLVNLGFAQTYLKLMIDGIASRPFSALTLPPFPIPKEGFKNEIIKMSQEKYGMAQSKVEENIQEYFSREKEVKSEESGSGSPVPRTGMADDRKPREPARKPFEAFCAVDGKKILVPFEPDKRRPVYCEEHLEMIRAGKLDKPANSDRDDRSQRPPDRYREGPSERNQDRRFD</sequence>
<evidence type="ECO:0000313" key="4">
    <source>
        <dbReference type="EMBL" id="OHA07134.1"/>
    </source>
</evidence>
<organism evidence="4 5">
    <name type="scientific">Candidatus Sungbacteria bacterium RIFCSPLOWO2_01_FULL_47_10</name>
    <dbReference type="NCBI Taxonomy" id="1802276"/>
    <lineage>
        <taxon>Bacteria</taxon>
        <taxon>Candidatus Sungiibacteriota</taxon>
    </lineage>
</organism>
<evidence type="ECO:0000313" key="5">
    <source>
        <dbReference type="Proteomes" id="UP000177982"/>
    </source>
</evidence>
<feature type="domain" description="CxxC-x17-CxxC" evidence="3">
    <location>
        <begin position="458"/>
        <end position="488"/>
    </location>
</feature>
<reference evidence="4 5" key="1">
    <citation type="journal article" date="2016" name="Nat. Commun.">
        <title>Thousands of microbial genomes shed light on interconnected biogeochemical processes in an aquifer system.</title>
        <authorList>
            <person name="Anantharaman K."/>
            <person name="Brown C.T."/>
            <person name="Hug L.A."/>
            <person name="Sharon I."/>
            <person name="Castelle C.J."/>
            <person name="Probst A.J."/>
            <person name="Thomas B.C."/>
            <person name="Singh A."/>
            <person name="Wilkins M.J."/>
            <person name="Karaoz U."/>
            <person name="Brodie E.L."/>
            <person name="Williams K.H."/>
            <person name="Hubbard S.S."/>
            <person name="Banfield J.F."/>
        </authorList>
    </citation>
    <scope>NUCLEOTIDE SEQUENCE [LARGE SCALE GENOMIC DNA]</scope>
</reference>
<dbReference type="InterPro" id="IPR051162">
    <property type="entry name" value="T4SS_component"/>
</dbReference>
<dbReference type="CDD" id="cd01127">
    <property type="entry name" value="TrwB_TraG_TraD_VirD4"/>
    <property type="match status" value="1"/>
</dbReference>
<dbReference type="InterPro" id="IPR027417">
    <property type="entry name" value="P-loop_NTPase"/>
</dbReference>
<evidence type="ECO:0000259" key="2">
    <source>
        <dbReference type="Pfam" id="PF10412"/>
    </source>
</evidence>